<reference evidence="7" key="1">
    <citation type="submission" date="2025-08" db="UniProtKB">
        <authorList>
            <consortium name="RefSeq"/>
        </authorList>
    </citation>
    <scope>IDENTIFICATION</scope>
    <source>
        <tissue evidence="7">Gonad</tissue>
    </source>
</reference>
<dbReference type="SMART" id="SM00369">
    <property type="entry name" value="LRR_TYP"/>
    <property type="match status" value="5"/>
</dbReference>
<dbReference type="GeneID" id="109465249"/>
<organism evidence="6 7">
    <name type="scientific">Branchiostoma belcheri</name>
    <name type="common">Amphioxus</name>
    <dbReference type="NCBI Taxonomy" id="7741"/>
    <lineage>
        <taxon>Eukaryota</taxon>
        <taxon>Metazoa</taxon>
        <taxon>Chordata</taxon>
        <taxon>Cephalochordata</taxon>
        <taxon>Leptocardii</taxon>
        <taxon>Amphioxiformes</taxon>
        <taxon>Branchiostomatidae</taxon>
        <taxon>Branchiostoma</taxon>
    </lineage>
</organism>
<dbReference type="InterPro" id="IPR032675">
    <property type="entry name" value="LRR_dom_sf"/>
</dbReference>
<dbReference type="Gene3D" id="3.80.10.10">
    <property type="entry name" value="Ribonuclease Inhibitor"/>
    <property type="match status" value="2"/>
</dbReference>
<evidence type="ECO:0000256" key="3">
    <source>
        <dbReference type="ARBA" id="ARBA00022737"/>
    </source>
</evidence>
<proteinExistence type="predicted"/>
<dbReference type="AlphaFoldDB" id="A0A6P4YLH0"/>
<dbReference type="OrthoDB" id="10102795at2759"/>
<keyword evidence="4" id="KW-0472">Membrane</keyword>
<dbReference type="PANTHER" id="PTHR24373:SF370">
    <property type="entry name" value="FISH-LIPS, ISOFORM E"/>
    <property type="match status" value="1"/>
</dbReference>
<dbReference type="SUPFAM" id="SSF52058">
    <property type="entry name" value="L domain-like"/>
    <property type="match status" value="1"/>
</dbReference>
<gene>
    <name evidence="7" type="primary">LOC109465249</name>
</gene>
<protein>
    <submittedName>
        <fullName evidence="7">Uncharacterized protein LOC109465249</fullName>
    </submittedName>
</protein>
<evidence type="ECO:0000256" key="2">
    <source>
        <dbReference type="ARBA" id="ARBA00022729"/>
    </source>
</evidence>
<dbReference type="RefSeq" id="XP_019617976.1">
    <property type="nucleotide sequence ID" value="XM_019762417.1"/>
</dbReference>
<feature type="transmembrane region" description="Helical" evidence="4">
    <location>
        <begin position="529"/>
        <end position="560"/>
    </location>
</feature>
<dbReference type="InterPro" id="IPR003591">
    <property type="entry name" value="Leu-rich_rpt_typical-subtyp"/>
</dbReference>
<keyword evidence="2 5" id="KW-0732">Signal</keyword>
<feature type="chain" id="PRO_5028085606" evidence="5">
    <location>
        <begin position="21"/>
        <end position="805"/>
    </location>
</feature>
<evidence type="ECO:0000313" key="7">
    <source>
        <dbReference type="RefSeq" id="XP_019617976.1"/>
    </source>
</evidence>
<keyword evidence="3" id="KW-0677">Repeat</keyword>
<name>A0A6P4YLH0_BRABE</name>
<feature type="signal peptide" evidence="5">
    <location>
        <begin position="1"/>
        <end position="20"/>
    </location>
</feature>
<dbReference type="KEGG" id="bbel:109465249"/>
<dbReference type="GO" id="GO:0031012">
    <property type="term" value="C:extracellular matrix"/>
    <property type="evidence" value="ECO:0007669"/>
    <property type="project" value="TreeGrafter"/>
</dbReference>
<keyword evidence="1" id="KW-0433">Leucine-rich repeat</keyword>
<dbReference type="GO" id="GO:0005615">
    <property type="term" value="C:extracellular space"/>
    <property type="evidence" value="ECO:0007669"/>
    <property type="project" value="TreeGrafter"/>
</dbReference>
<dbReference type="PROSITE" id="PS51450">
    <property type="entry name" value="LRR"/>
    <property type="match status" value="1"/>
</dbReference>
<evidence type="ECO:0000256" key="1">
    <source>
        <dbReference type="ARBA" id="ARBA00022614"/>
    </source>
</evidence>
<keyword evidence="6" id="KW-1185">Reference proteome</keyword>
<evidence type="ECO:0000256" key="4">
    <source>
        <dbReference type="SAM" id="Phobius"/>
    </source>
</evidence>
<sequence>MFKVAPKIVIVVTIVVGCLGLDPACFPGCRYTDQWTDCVPFRKLHGLGLRTRGTCVLCPAELQSQAMGSGNNSSRPTALCLPPKLNVAVRGFTFGVLSVQKIRLPPSLKTDVVALVECGITDLDQDTLAAFPTLKSLQLDSNNLTHVKRAWFDGLKFPQLLWTLSFSHNNISSMDSACFQKLTGLVTLLLDNNALQSVEPSWFHNPELGQLSLRSNSIKSIHPQAFKSLERLSELDLSRNELTCVPWETMSGLQLEKLALGGNRLLSLGNFAPLVLNWRLDYSYYLFSGVRVAVRVNQMLFCITKGPKLTQYHVHTHYNTSHLLPSDQEHINLCYKLGKFISTNQIKYALPFVAISVSTETDEHTLNITHLCTQAWEASTGVKVALGGNTTLQIVPTGLDSLSQTFAVVVSDTMSDSANRSMSDADVHRKNISTFGHEEMMNVTCHVDARGETYRHAFTAPVSSTPDGTVCVEKTQTTTSVSSTTETMTQQATTKPTTLTTEVGRNQTNLTKNLIVTARPGKERCACKYIYVGIITGVTSVLAVVTVELVALLVLVVCVISKQRRSSRQDNPPVLSLNRWVLGGAGGEDAPIPVNGSPVSATDAATQTAESDLHQYDEIPDAYFNYYNTRPGVQNPYWEIPDEYYTDYVNTRTESYPDEVVTFYAAAANVALPSQTRQGGKHPSYNTVPRTRSLPQIHTRQRKANVRSYGVRVAGKDRVRDRVFTGRYGRTRGALMSRSGLYNNNPLTLASRQQANVKYQAAHIHTPSRTRRNMAYLHAQTPHHPTAKSVLGKSTNMANRRRYSI</sequence>
<dbReference type="PANTHER" id="PTHR24373">
    <property type="entry name" value="SLIT RELATED LEUCINE-RICH REPEAT NEURONAL PROTEIN"/>
    <property type="match status" value="1"/>
</dbReference>
<dbReference type="InterPro" id="IPR001611">
    <property type="entry name" value="Leu-rich_rpt"/>
</dbReference>
<dbReference type="Proteomes" id="UP000515135">
    <property type="component" value="Unplaced"/>
</dbReference>
<evidence type="ECO:0000256" key="5">
    <source>
        <dbReference type="SAM" id="SignalP"/>
    </source>
</evidence>
<dbReference type="PROSITE" id="PS51257">
    <property type="entry name" value="PROKAR_LIPOPROTEIN"/>
    <property type="match status" value="1"/>
</dbReference>
<accession>A0A6P4YLH0</accession>
<keyword evidence="4" id="KW-0812">Transmembrane</keyword>
<dbReference type="InterPro" id="IPR050328">
    <property type="entry name" value="Dev_Immune_Receptor"/>
</dbReference>
<dbReference type="Pfam" id="PF13855">
    <property type="entry name" value="LRR_8"/>
    <property type="match status" value="1"/>
</dbReference>
<evidence type="ECO:0000313" key="6">
    <source>
        <dbReference type="Proteomes" id="UP000515135"/>
    </source>
</evidence>
<keyword evidence="4" id="KW-1133">Transmembrane helix</keyword>